<dbReference type="SUPFAM" id="SSF52833">
    <property type="entry name" value="Thioredoxin-like"/>
    <property type="match status" value="1"/>
</dbReference>
<comment type="caution">
    <text evidence="2">The sequence shown here is derived from an EMBL/GenBank/DDBJ whole genome shotgun (WGS) entry which is preliminary data.</text>
</comment>
<dbReference type="InterPro" id="IPR004045">
    <property type="entry name" value="Glutathione_S-Trfase_N"/>
</dbReference>
<dbReference type="CDD" id="cd03049">
    <property type="entry name" value="GST_N_3"/>
    <property type="match status" value="1"/>
</dbReference>
<dbReference type="CDD" id="cd03205">
    <property type="entry name" value="GST_C_6"/>
    <property type="match status" value="1"/>
</dbReference>
<gene>
    <name evidence="2" type="ORF">EA797_15455</name>
</gene>
<dbReference type="Pfam" id="PF13410">
    <property type="entry name" value="GST_C_2"/>
    <property type="match status" value="1"/>
</dbReference>
<dbReference type="Pfam" id="PF13409">
    <property type="entry name" value="GST_N_2"/>
    <property type="match status" value="1"/>
</dbReference>
<proteinExistence type="predicted"/>
<feature type="domain" description="GST N-terminal" evidence="1">
    <location>
        <begin position="1"/>
        <end position="82"/>
    </location>
</feature>
<dbReference type="InterPro" id="IPR036249">
    <property type="entry name" value="Thioredoxin-like_sf"/>
</dbReference>
<dbReference type="EMBL" id="RFFM01000003">
    <property type="protein sequence ID" value="RMH89323.1"/>
    <property type="molecule type" value="Genomic_DNA"/>
</dbReference>
<dbReference type="RefSeq" id="WP_122166759.1">
    <property type="nucleotide sequence ID" value="NZ_JAMOIB010000004.1"/>
</dbReference>
<dbReference type="Proteomes" id="UP000269774">
    <property type="component" value="Unassembled WGS sequence"/>
</dbReference>
<reference evidence="2 3" key="1">
    <citation type="submission" date="2018-10" db="EMBL/GenBank/DDBJ databases">
        <title>Pseudomonas zhaodongensis NEAU-ST5-21(T) genome.</title>
        <authorList>
            <person name="Peng J."/>
            <person name="Liu Z.-P."/>
        </authorList>
    </citation>
    <scope>NUCLEOTIDE SEQUENCE [LARGE SCALE GENOMIC DNA]</scope>
    <source>
        <strain evidence="2 3">NEAU-ST5-21</strain>
    </source>
</reference>
<dbReference type="GO" id="GO:0016034">
    <property type="term" value="F:maleylacetoacetate isomerase activity"/>
    <property type="evidence" value="ECO:0007669"/>
    <property type="project" value="TreeGrafter"/>
</dbReference>
<evidence type="ECO:0000259" key="1">
    <source>
        <dbReference type="PROSITE" id="PS50404"/>
    </source>
</evidence>
<keyword evidence="2" id="KW-0808">Transferase</keyword>
<organism evidence="2 3">
    <name type="scientific">Stutzerimonas zhaodongensis</name>
    <dbReference type="NCBI Taxonomy" id="1176257"/>
    <lineage>
        <taxon>Bacteria</taxon>
        <taxon>Pseudomonadati</taxon>
        <taxon>Pseudomonadota</taxon>
        <taxon>Gammaproteobacteria</taxon>
        <taxon>Pseudomonadales</taxon>
        <taxon>Pseudomonadaceae</taxon>
        <taxon>Stutzerimonas</taxon>
    </lineage>
</organism>
<dbReference type="OrthoDB" id="8634103at2"/>
<dbReference type="PROSITE" id="PS50404">
    <property type="entry name" value="GST_NTER"/>
    <property type="match status" value="1"/>
</dbReference>
<name>A0A3M2HN38_9GAMM</name>
<protein>
    <submittedName>
        <fullName evidence="2">Glutathione S-transferase</fullName>
    </submittedName>
</protein>
<dbReference type="GO" id="GO:0006749">
    <property type="term" value="P:glutathione metabolic process"/>
    <property type="evidence" value="ECO:0007669"/>
    <property type="project" value="TreeGrafter"/>
</dbReference>
<dbReference type="GO" id="GO:0006559">
    <property type="term" value="P:L-phenylalanine catabolic process"/>
    <property type="evidence" value="ECO:0007669"/>
    <property type="project" value="TreeGrafter"/>
</dbReference>
<dbReference type="PANTHER" id="PTHR42673">
    <property type="entry name" value="MALEYLACETOACETATE ISOMERASE"/>
    <property type="match status" value="1"/>
</dbReference>
<evidence type="ECO:0000313" key="2">
    <source>
        <dbReference type="EMBL" id="RMH89323.1"/>
    </source>
</evidence>
<dbReference type="AlphaFoldDB" id="A0A3M2HN38"/>
<keyword evidence="3" id="KW-1185">Reference proteome</keyword>
<dbReference type="Gene3D" id="1.20.1050.10">
    <property type="match status" value="1"/>
</dbReference>
<dbReference type="GO" id="GO:0004364">
    <property type="term" value="F:glutathione transferase activity"/>
    <property type="evidence" value="ECO:0007669"/>
    <property type="project" value="TreeGrafter"/>
</dbReference>
<dbReference type="InterPro" id="IPR036282">
    <property type="entry name" value="Glutathione-S-Trfase_C_sf"/>
</dbReference>
<sequence length="204" mass="22830">MQLIYAAASPFARKVRVLASETGLTPRLELIETSVLPVSVNERVNSLNPLGKIPALLTDEGEALYDSRVICEYLDSLHDQPRLFPTDPTLRWQTLRLAALADGLMEAAVLTRYERAARPVERQWDEWVDGQLSKVRRGLRSLNDDVGQLQGPLDIAQIGVACALGYLDFRFAELSWRNEFPGLVAFQDKFSERDSMRSSAPAAQ</sequence>
<dbReference type="Gene3D" id="3.40.30.10">
    <property type="entry name" value="Glutaredoxin"/>
    <property type="match status" value="1"/>
</dbReference>
<dbReference type="SUPFAM" id="SSF47616">
    <property type="entry name" value="GST C-terminal domain-like"/>
    <property type="match status" value="1"/>
</dbReference>
<dbReference type="PANTHER" id="PTHR42673:SF4">
    <property type="entry name" value="MALEYLACETOACETATE ISOMERASE"/>
    <property type="match status" value="1"/>
</dbReference>
<accession>A0A3M2HN38</accession>
<evidence type="ECO:0000313" key="3">
    <source>
        <dbReference type="Proteomes" id="UP000269774"/>
    </source>
</evidence>